<dbReference type="EMBL" id="CP092900">
    <property type="protein sequence ID" value="UTC24283.1"/>
    <property type="molecule type" value="Genomic_DNA"/>
</dbReference>
<keyword evidence="5" id="KW-0694">RNA-binding</keyword>
<protein>
    <recommendedName>
        <fullName evidence="3 5">50S ribosomal protein L6</fullName>
    </recommendedName>
</protein>
<evidence type="ECO:0000256" key="2">
    <source>
        <dbReference type="ARBA" id="ARBA00023274"/>
    </source>
</evidence>
<dbReference type="PANTHER" id="PTHR11655">
    <property type="entry name" value="60S/50S RIBOSOMAL PROTEIN L6/L9"/>
    <property type="match status" value="1"/>
</dbReference>
<keyword evidence="2 4" id="KW-0687">Ribonucleoprotein</keyword>
<dbReference type="InterPro" id="IPR020040">
    <property type="entry name" value="Ribosomal_uL6_a/b-dom"/>
</dbReference>
<dbReference type="Proteomes" id="UP001055955">
    <property type="component" value="Chromosome"/>
</dbReference>
<evidence type="ECO:0000256" key="3">
    <source>
        <dbReference type="ARBA" id="ARBA00035454"/>
    </source>
</evidence>
<evidence type="ECO:0000256" key="5">
    <source>
        <dbReference type="RuleBase" id="RU003870"/>
    </source>
</evidence>
<dbReference type="RefSeq" id="WP_258568067.1">
    <property type="nucleotide sequence ID" value="NZ_CP092900.1"/>
</dbReference>
<evidence type="ECO:0000259" key="6">
    <source>
        <dbReference type="Pfam" id="PF00347"/>
    </source>
</evidence>
<dbReference type="InterPro" id="IPR019906">
    <property type="entry name" value="Ribosomal_uL6_bac-type"/>
</dbReference>
<dbReference type="SUPFAM" id="SSF56053">
    <property type="entry name" value="Ribosomal protein L6"/>
    <property type="match status" value="2"/>
</dbReference>
<accession>A0ABY5DI04</accession>
<dbReference type="PROSITE" id="PS00525">
    <property type="entry name" value="RIBOSOMAL_L6_1"/>
    <property type="match status" value="1"/>
</dbReference>
<dbReference type="Pfam" id="PF00347">
    <property type="entry name" value="Ribosomal_L6"/>
    <property type="match status" value="1"/>
</dbReference>
<dbReference type="InterPro" id="IPR000702">
    <property type="entry name" value="Ribosomal_uL6-like"/>
</dbReference>
<dbReference type="GO" id="GO:0005840">
    <property type="term" value="C:ribosome"/>
    <property type="evidence" value="ECO:0007669"/>
    <property type="project" value="UniProtKB-KW"/>
</dbReference>
<evidence type="ECO:0000256" key="1">
    <source>
        <dbReference type="ARBA" id="ARBA00022980"/>
    </source>
</evidence>
<keyword evidence="1 4" id="KW-0689">Ribosomal protein</keyword>
<reference evidence="7 8" key="1">
    <citation type="journal article" date="2022" name="Nat. Microbiol.">
        <title>The microbiome of a bacterivorous marine choanoflagellate contains a resource-demanding obligate bacterial associate.</title>
        <authorList>
            <person name="Needham D.M."/>
            <person name="Poirier C."/>
            <person name="Bachy C."/>
            <person name="George E.E."/>
            <person name="Wilken S."/>
            <person name="Yung C.C.M."/>
            <person name="Limardo A.J."/>
            <person name="Morando M."/>
            <person name="Sudek L."/>
            <person name="Malmstrom R.R."/>
            <person name="Keeling P.J."/>
            <person name="Santoro A.E."/>
            <person name="Worden A.Z."/>
        </authorList>
    </citation>
    <scope>NUCLEOTIDE SEQUENCE [LARGE SCALE GENOMIC DNA]</scope>
    <source>
        <strain evidence="7 8">Comchoano-1</strain>
    </source>
</reference>
<proteinExistence type="inferred from homology"/>
<dbReference type="Gene3D" id="3.90.930.12">
    <property type="entry name" value="Ribosomal protein L6, alpha-beta domain"/>
    <property type="match status" value="2"/>
</dbReference>
<organism evidence="7 8">
    <name type="scientific">Candidatus Comchoanobacter bicostacola</name>
    <dbReference type="NCBI Taxonomy" id="2919598"/>
    <lineage>
        <taxon>Bacteria</taxon>
        <taxon>Pseudomonadati</taxon>
        <taxon>Pseudomonadota</taxon>
        <taxon>Gammaproteobacteria</taxon>
        <taxon>Candidatus Comchoanobacterales</taxon>
        <taxon>Candidatus Comchoanobacteraceae</taxon>
        <taxon>Candidatus Comchoanobacter</taxon>
    </lineage>
</organism>
<gene>
    <name evidence="7" type="primary">rplF</name>
    <name evidence="7" type="ORF">MMH89_03470</name>
</gene>
<keyword evidence="8" id="KW-1185">Reference proteome</keyword>
<comment type="function">
    <text evidence="5">This protein binds to the 23S rRNA, and is important in its secondary structure. It is located near the subunit interface in the base of the L7/L12 stalk, and near the tRNA binding site of the peptidyltransferase center.</text>
</comment>
<dbReference type="PRINTS" id="PR00059">
    <property type="entry name" value="RIBOSOMALL6"/>
</dbReference>
<dbReference type="InterPro" id="IPR036789">
    <property type="entry name" value="Ribosomal_uL6-like_a/b-dom_sf"/>
</dbReference>
<evidence type="ECO:0000313" key="8">
    <source>
        <dbReference type="Proteomes" id="UP001055955"/>
    </source>
</evidence>
<evidence type="ECO:0000256" key="4">
    <source>
        <dbReference type="RuleBase" id="RU003869"/>
    </source>
</evidence>
<keyword evidence="5" id="KW-0699">rRNA-binding</keyword>
<sequence length="177" mass="19751">MSRLANIPISIPAGVTVKVNGSEIEISNGSAREIWLAHKAVKVELDGDNIKFSMDESDKKDVLSRSMLGTDFRHVKNFIDGMAKPFESVLEIHGLGYRAKLAGNKITLALGKSHDDHVEIPEHLEVTVPNEREIVCRSYSKKKLGDFVASVCALRKPDPYKAKGVRLRGRHYRTKKD</sequence>
<dbReference type="InterPro" id="IPR002358">
    <property type="entry name" value="Ribosomal_uL6_CS"/>
</dbReference>
<evidence type="ECO:0000313" key="7">
    <source>
        <dbReference type="EMBL" id="UTC24283.1"/>
    </source>
</evidence>
<dbReference type="PIRSF" id="PIRSF002162">
    <property type="entry name" value="Ribosomal_L6"/>
    <property type="match status" value="1"/>
</dbReference>
<feature type="domain" description="Large ribosomal subunit protein uL6 alpha-beta" evidence="6">
    <location>
        <begin position="94"/>
        <end position="166"/>
    </location>
</feature>
<comment type="similarity">
    <text evidence="4">Belongs to the universal ribosomal protein uL6 family.</text>
</comment>
<name>A0ABY5DI04_9GAMM</name>
<dbReference type="PANTHER" id="PTHR11655:SF14">
    <property type="entry name" value="LARGE RIBOSOMAL SUBUNIT PROTEIN UL6M"/>
    <property type="match status" value="1"/>
</dbReference>